<reference evidence="1" key="1">
    <citation type="submission" date="2023-05" db="EMBL/GenBank/DDBJ databases">
        <authorList>
            <consortium name="ELIXIR-Norway"/>
        </authorList>
    </citation>
    <scope>NUCLEOTIDE SEQUENCE</scope>
</reference>
<gene>
    <name evidence="1" type="ORF">MRATA1EN22A_LOCUS28475</name>
</gene>
<accession>A0AC60A9Q3</accession>
<dbReference type="Proteomes" id="UP001162501">
    <property type="component" value="Chromosome 9"/>
</dbReference>
<reference evidence="1" key="2">
    <citation type="submission" date="2025-03" db="EMBL/GenBank/DDBJ databases">
        <authorList>
            <consortium name="ELIXIR-Norway"/>
            <consortium name="Elixir Norway"/>
        </authorList>
    </citation>
    <scope>NUCLEOTIDE SEQUENCE</scope>
</reference>
<organism evidence="1 2">
    <name type="scientific">Rangifer tarandus platyrhynchus</name>
    <name type="common">Svalbard reindeer</name>
    <dbReference type="NCBI Taxonomy" id="3082113"/>
    <lineage>
        <taxon>Eukaryota</taxon>
        <taxon>Metazoa</taxon>
        <taxon>Chordata</taxon>
        <taxon>Craniata</taxon>
        <taxon>Vertebrata</taxon>
        <taxon>Euteleostomi</taxon>
        <taxon>Mammalia</taxon>
        <taxon>Eutheria</taxon>
        <taxon>Laurasiatheria</taxon>
        <taxon>Artiodactyla</taxon>
        <taxon>Ruminantia</taxon>
        <taxon>Pecora</taxon>
        <taxon>Cervidae</taxon>
        <taxon>Odocoileinae</taxon>
        <taxon>Rangifer</taxon>
    </lineage>
</organism>
<protein>
    <submittedName>
        <fullName evidence="1">Uncharacterized protein</fullName>
    </submittedName>
</protein>
<evidence type="ECO:0000313" key="2">
    <source>
        <dbReference type="Proteomes" id="UP001162501"/>
    </source>
</evidence>
<name>A0AC60A9Q3_RANTA</name>
<sequence>MIDQVTVPDRRSVFWGKTAFSGRADPPHAHDGASDPGDGRAGGDAASKLQCSMQHPFVLGDPTGPLTLTTDPRHGAGSQEKEAEWEGSPCPSHVGQSGQRGCGCASGPRRPLQPSCVRQAPAREGGPQGSPAHSRRP</sequence>
<evidence type="ECO:0000313" key="1">
    <source>
        <dbReference type="EMBL" id="CAN0572450.1"/>
    </source>
</evidence>
<proteinExistence type="predicted"/>
<dbReference type="EMBL" id="OX596093">
    <property type="protein sequence ID" value="CAN0572450.1"/>
    <property type="molecule type" value="Genomic_DNA"/>
</dbReference>